<dbReference type="AlphaFoldDB" id="A0A219B2L4"/>
<dbReference type="Gene3D" id="3.40.140.10">
    <property type="entry name" value="Cytidine Deaminase, domain 2"/>
    <property type="match status" value="1"/>
</dbReference>
<dbReference type="PROSITE" id="PS50249">
    <property type="entry name" value="MPN"/>
    <property type="match status" value="1"/>
</dbReference>
<name>A0A219B2L4_9SPHN</name>
<dbReference type="InterPro" id="IPR037518">
    <property type="entry name" value="MPN"/>
</dbReference>
<keyword evidence="1" id="KW-0645">Protease</keyword>
<dbReference type="PANTHER" id="PTHR34858">
    <property type="entry name" value="CYSO-CYSTEINE PEPTIDASE"/>
    <property type="match status" value="1"/>
</dbReference>
<dbReference type="OrthoDB" id="9802958at2"/>
<dbReference type="CDD" id="cd08070">
    <property type="entry name" value="MPN_like"/>
    <property type="match status" value="1"/>
</dbReference>
<feature type="domain" description="MPN" evidence="6">
    <location>
        <begin position="10"/>
        <end position="140"/>
    </location>
</feature>
<dbReference type="InterPro" id="IPR028090">
    <property type="entry name" value="JAB_dom_prok"/>
</dbReference>
<proteinExistence type="predicted"/>
<gene>
    <name evidence="7" type="ORF">B5C34_00355</name>
</gene>
<dbReference type="Proteomes" id="UP000198462">
    <property type="component" value="Unassembled WGS sequence"/>
</dbReference>
<dbReference type="SMART" id="SM00232">
    <property type="entry name" value="JAB_MPN"/>
    <property type="match status" value="1"/>
</dbReference>
<dbReference type="GO" id="GO:0006508">
    <property type="term" value="P:proteolysis"/>
    <property type="evidence" value="ECO:0007669"/>
    <property type="project" value="UniProtKB-KW"/>
</dbReference>
<keyword evidence="3" id="KW-0378">Hydrolase</keyword>
<keyword evidence="8" id="KW-1185">Reference proteome</keyword>
<keyword evidence="2" id="KW-0479">Metal-binding</keyword>
<evidence type="ECO:0000313" key="8">
    <source>
        <dbReference type="Proteomes" id="UP000198462"/>
    </source>
</evidence>
<organism evidence="7 8">
    <name type="scientific">Pacificimonas flava</name>
    <dbReference type="NCBI Taxonomy" id="1234595"/>
    <lineage>
        <taxon>Bacteria</taxon>
        <taxon>Pseudomonadati</taxon>
        <taxon>Pseudomonadota</taxon>
        <taxon>Alphaproteobacteria</taxon>
        <taxon>Sphingomonadales</taxon>
        <taxon>Sphingosinicellaceae</taxon>
        <taxon>Pacificimonas</taxon>
    </lineage>
</organism>
<evidence type="ECO:0000256" key="5">
    <source>
        <dbReference type="ARBA" id="ARBA00023049"/>
    </source>
</evidence>
<dbReference type="GO" id="GO:0008235">
    <property type="term" value="F:metalloexopeptidase activity"/>
    <property type="evidence" value="ECO:0007669"/>
    <property type="project" value="TreeGrafter"/>
</dbReference>
<keyword evidence="4" id="KW-0862">Zinc</keyword>
<reference evidence="8" key="1">
    <citation type="submission" date="2017-05" db="EMBL/GenBank/DDBJ databases">
        <authorList>
            <person name="Lin X."/>
        </authorList>
    </citation>
    <scope>NUCLEOTIDE SEQUENCE [LARGE SCALE GENOMIC DNA]</scope>
    <source>
        <strain evidence="8">JLT2012</strain>
    </source>
</reference>
<evidence type="ECO:0000256" key="3">
    <source>
        <dbReference type="ARBA" id="ARBA00022801"/>
    </source>
</evidence>
<dbReference type="InterPro" id="IPR051929">
    <property type="entry name" value="VirAsm_ModProt"/>
</dbReference>
<evidence type="ECO:0000256" key="4">
    <source>
        <dbReference type="ARBA" id="ARBA00022833"/>
    </source>
</evidence>
<comment type="caution">
    <text evidence="7">The sequence shown here is derived from an EMBL/GenBank/DDBJ whole genome shotgun (WGS) entry which is preliminary data.</text>
</comment>
<evidence type="ECO:0000256" key="1">
    <source>
        <dbReference type="ARBA" id="ARBA00022670"/>
    </source>
</evidence>
<dbReference type="Pfam" id="PF14464">
    <property type="entry name" value="Prok-JAB"/>
    <property type="match status" value="1"/>
</dbReference>
<dbReference type="EMBL" id="NFZT01000001">
    <property type="protein sequence ID" value="OWV32058.1"/>
    <property type="molecule type" value="Genomic_DNA"/>
</dbReference>
<dbReference type="PANTHER" id="PTHR34858:SF1">
    <property type="entry name" value="CYSO-CYSTEINE PEPTIDASE"/>
    <property type="match status" value="1"/>
</dbReference>
<sequence length="140" mass="15438">MPANMSRMTWQITSIAAESIRSHERRVHPEEACGLLFGGDRRIEEAVPAPNVSPTPRHRFEIDPKALFSALRAERQGGPRLLGYYHSHPSGTFDPSETDAKLAQPDGRLWLIAAEGRIAGFIAGNTGIHGRFQPIALDED</sequence>
<evidence type="ECO:0000259" key="6">
    <source>
        <dbReference type="PROSITE" id="PS50249"/>
    </source>
</evidence>
<dbReference type="SUPFAM" id="SSF102712">
    <property type="entry name" value="JAB1/MPN domain"/>
    <property type="match status" value="1"/>
</dbReference>
<evidence type="ECO:0000256" key="2">
    <source>
        <dbReference type="ARBA" id="ARBA00022723"/>
    </source>
</evidence>
<accession>A0A219B2L4</accession>
<keyword evidence="5" id="KW-0482">Metalloprotease</keyword>
<evidence type="ECO:0000313" key="7">
    <source>
        <dbReference type="EMBL" id="OWV32058.1"/>
    </source>
</evidence>
<protein>
    <recommendedName>
        <fullName evidence="6">MPN domain-containing protein</fullName>
    </recommendedName>
</protein>
<dbReference type="GO" id="GO:0008270">
    <property type="term" value="F:zinc ion binding"/>
    <property type="evidence" value="ECO:0007669"/>
    <property type="project" value="TreeGrafter"/>
</dbReference>
<dbReference type="InterPro" id="IPR000555">
    <property type="entry name" value="JAMM/MPN+_dom"/>
</dbReference>